<dbReference type="AlphaFoldDB" id="A0A328N4Z2"/>
<reference evidence="3 4" key="1">
    <citation type="submission" date="2018-03" db="EMBL/GenBank/DDBJ databases">
        <title>Defining the species Micromonospora saelicesensis and Micromonospora noduli under the framework of genomics.</title>
        <authorList>
            <person name="Riesco R."/>
            <person name="Trujillo M.E."/>
        </authorList>
    </citation>
    <scope>NUCLEOTIDE SEQUENCE [LARGE SCALE GENOMIC DNA]</scope>
    <source>
        <strain evidence="1 3">LAH08</strain>
        <strain evidence="2 4">MED15</strain>
    </source>
</reference>
<organism evidence="1 3">
    <name type="scientific">Micromonospora noduli</name>
    <dbReference type="NCBI Taxonomy" id="709876"/>
    <lineage>
        <taxon>Bacteria</taxon>
        <taxon>Bacillati</taxon>
        <taxon>Actinomycetota</taxon>
        <taxon>Actinomycetes</taxon>
        <taxon>Micromonosporales</taxon>
        <taxon>Micromonosporaceae</taxon>
        <taxon>Micromonospora</taxon>
    </lineage>
</organism>
<evidence type="ECO:0000313" key="2">
    <source>
        <dbReference type="EMBL" id="RAO14108.1"/>
    </source>
</evidence>
<evidence type="ECO:0000313" key="1">
    <source>
        <dbReference type="EMBL" id="RAN96994.1"/>
    </source>
</evidence>
<dbReference type="Proteomes" id="UP000248966">
    <property type="component" value="Unassembled WGS sequence"/>
</dbReference>
<keyword evidence="4" id="KW-1185">Reference proteome</keyword>
<proteinExistence type="predicted"/>
<accession>A0A328N4Z2</accession>
<comment type="caution">
    <text evidence="1">The sequence shown here is derived from an EMBL/GenBank/DDBJ whole genome shotgun (WGS) entry which is preliminary data.</text>
</comment>
<evidence type="ECO:0000313" key="3">
    <source>
        <dbReference type="Proteomes" id="UP000248966"/>
    </source>
</evidence>
<evidence type="ECO:0008006" key="5">
    <source>
        <dbReference type="Google" id="ProtNLM"/>
    </source>
</evidence>
<dbReference type="Proteomes" id="UP000249045">
    <property type="component" value="Unassembled WGS sequence"/>
</dbReference>
<protein>
    <recommendedName>
        <fullName evidence="5">FXSXX-COOH protein</fullName>
    </recommendedName>
</protein>
<sequence>MDNAPTRPSRPGLDDLTHSLDIPLERIAVEHADLVEAIRRRVVEGGPVPSGTVPVALFNSAI</sequence>
<name>A0A328N4Z2_9ACTN</name>
<dbReference type="EMBL" id="PYAC01000023">
    <property type="protein sequence ID" value="RAO14108.1"/>
    <property type="molecule type" value="Genomic_DNA"/>
</dbReference>
<evidence type="ECO:0000313" key="4">
    <source>
        <dbReference type="Proteomes" id="UP000249045"/>
    </source>
</evidence>
<dbReference type="RefSeq" id="WP_112586670.1">
    <property type="nucleotide sequence ID" value="NZ_JBFAQI010000001.1"/>
</dbReference>
<gene>
    <name evidence="1" type="ORF">LAH08_04694</name>
    <name evidence="2" type="ORF">MED15_04455</name>
</gene>
<dbReference type="EMBL" id="PYAA01000031">
    <property type="protein sequence ID" value="RAN96994.1"/>
    <property type="molecule type" value="Genomic_DNA"/>
</dbReference>